<gene>
    <name evidence="6" type="primary">sucA_1</name>
    <name evidence="6" type="ORF">NCTC9962_03109</name>
</gene>
<dbReference type="InterPro" id="IPR011603">
    <property type="entry name" value="2oxoglutarate_DH_E1"/>
</dbReference>
<dbReference type="Gene3D" id="1.10.287.1150">
    <property type="entry name" value="TPP helical domain"/>
    <property type="match status" value="1"/>
</dbReference>
<organism evidence="6 7">
    <name type="scientific">Escherichia coli</name>
    <dbReference type="NCBI Taxonomy" id="562"/>
    <lineage>
        <taxon>Bacteria</taxon>
        <taxon>Pseudomonadati</taxon>
        <taxon>Pseudomonadota</taxon>
        <taxon>Gammaproteobacteria</taxon>
        <taxon>Enterobacterales</taxon>
        <taxon>Enterobacteriaceae</taxon>
        <taxon>Escherichia</taxon>
    </lineage>
</organism>
<protein>
    <submittedName>
        <fullName evidence="6">2-oxoglutarate dehydrogenase E1 component</fullName>
        <ecNumber evidence="6">1.2.4.2</ecNumber>
    </submittedName>
</protein>
<evidence type="ECO:0000256" key="2">
    <source>
        <dbReference type="ARBA" id="ARBA00006936"/>
    </source>
</evidence>
<evidence type="ECO:0000256" key="1">
    <source>
        <dbReference type="ARBA" id="ARBA00001964"/>
    </source>
</evidence>
<dbReference type="Proteomes" id="UP000254052">
    <property type="component" value="Unassembled WGS sequence"/>
</dbReference>
<sequence>MQNSALKAWLDSSYLSGANQSWIEQLYEDFLTDPDSVDANWRSTFQQLPGTGVKPDQFHSQTREYFRRLAKDASRYSSTISDPDTNVKQVKVLQLINAYRFRGHQHANLDPLGLCSKIKWPIWIRLSTI</sequence>
<keyword evidence="3 6" id="KW-0560">Oxidoreductase</keyword>
<name>A0A377B1Z2_ECOLX</name>
<evidence type="ECO:0000256" key="3">
    <source>
        <dbReference type="ARBA" id="ARBA00023002"/>
    </source>
</evidence>
<keyword evidence="4" id="KW-0786">Thiamine pyrophosphate</keyword>
<dbReference type="PANTHER" id="PTHR23152">
    <property type="entry name" value="2-OXOGLUTARATE DEHYDROGENASE"/>
    <property type="match status" value="1"/>
</dbReference>
<dbReference type="GO" id="GO:0005829">
    <property type="term" value="C:cytosol"/>
    <property type="evidence" value="ECO:0007669"/>
    <property type="project" value="TreeGrafter"/>
</dbReference>
<proteinExistence type="inferred from homology"/>
<comment type="cofactor">
    <cofactor evidence="1">
        <name>thiamine diphosphate</name>
        <dbReference type="ChEBI" id="CHEBI:58937"/>
    </cofactor>
</comment>
<dbReference type="PANTHER" id="PTHR23152:SF4">
    <property type="entry name" value="2-OXOADIPATE DEHYDROGENASE COMPLEX COMPONENT E1"/>
    <property type="match status" value="1"/>
</dbReference>
<comment type="similarity">
    <text evidence="2">Belongs to the alpha-ketoglutarate dehydrogenase family.</text>
</comment>
<dbReference type="InterPro" id="IPR032106">
    <property type="entry name" value="2-oxogl_dehyd_N"/>
</dbReference>
<evidence type="ECO:0000313" key="6">
    <source>
        <dbReference type="EMBL" id="STL43751.1"/>
    </source>
</evidence>
<dbReference type="AlphaFoldDB" id="A0A377B1Z2"/>
<dbReference type="EMBL" id="UGED01000007">
    <property type="protein sequence ID" value="STL43751.1"/>
    <property type="molecule type" value="Genomic_DNA"/>
</dbReference>
<accession>A0A377B1Z2</accession>
<dbReference type="Pfam" id="PF16078">
    <property type="entry name" value="2-oxogl_dehyd_N"/>
    <property type="match status" value="1"/>
</dbReference>
<evidence type="ECO:0000259" key="5">
    <source>
        <dbReference type="Pfam" id="PF16078"/>
    </source>
</evidence>
<evidence type="ECO:0000256" key="4">
    <source>
        <dbReference type="ARBA" id="ARBA00023052"/>
    </source>
</evidence>
<dbReference type="GO" id="GO:0004591">
    <property type="term" value="F:oxoglutarate dehydrogenase (succinyl-transferring) activity"/>
    <property type="evidence" value="ECO:0007669"/>
    <property type="project" value="UniProtKB-EC"/>
</dbReference>
<dbReference type="GO" id="GO:0030976">
    <property type="term" value="F:thiamine pyrophosphate binding"/>
    <property type="evidence" value="ECO:0007669"/>
    <property type="project" value="InterPro"/>
</dbReference>
<reference evidence="6 7" key="1">
    <citation type="submission" date="2018-06" db="EMBL/GenBank/DDBJ databases">
        <authorList>
            <consortium name="Pathogen Informatics"/>
            <person name="Doyle S."/>
        </authorList>
    </citation>
    <scope>NUCLEOTIDE SEQUENCE [LARGE SCALE GENOMIC DNA]</scope>
    <source>
        <strain evidence="6 7">NCTC9962</strain>
    </source>
</reference>
<evidence type="ECO:0000313" key="7">
    <source>
        <dbReference type="Proteomes" id="UP000254052"/>
    </source>
</evidence>
<dbReference type="GO" id="GO:0045252">
    <property type="term" value="C:oxoglutarate dehydrogenase complex"/>
    <property type="evidence" value="ECO:0007669"/>
    <property type="project" value="TreeGrafter"/>
</dbReference>
<feature type="domain" description="2-oxoglutarate dehydrogenase E1 component N-terminal" evidence="5">
    <location>
        <begin position="12"/>
        <end position="49"/>
    </location>
</feature>
<dbReference type="EC" id="1.2.4.2" evidence="6"/>
<dbReference type="GO" id="GO:0006099">
    <property type="term" value="P:tricarboxylic acid cycle"/>
    <property type="evidence" value="ECO:0007669"/>
    <property type="project" value="TreeGrafter"/>
</dbReference>